<accession>A0A2H0CT61</accession>
<comment type="caution">
    <text evidence="1">The sequence shown here is derived from an EMBL/GenBank/DDBJ whole genome shotgun (WGS) entry which is preliminary data.</text>
</comment>
<evidence type="ECO:0000313" key="2">
    <source>
        <dbReference type="Proteomes" id="UP000230638"/>
    </source>
</evidence>
<dbReference type="EMBL" id="PCTL01000033">
    <property type="protein sequence ID" value="PIP73036.1"/>
    <property type="molecule type" value="Genomic_DNA"/>
</dbReference>
<organism evidence="1 2">
    <name type="scientific">Candidatus Lloydbacteria bacterium CG22_combo_CG10-13_8_21_14_all_47_15</name>
    <dbReference type="NCBI Taxonomy" id="1974635"/>
    <lineage>
        <taxon>Bacteria</taxon>
        <taxon>Candidatus Lloydiibacteriota</taxon>
    </lineage>
</organism>
<reference evidence="1 2" key="1">
    <citation type="submission" date="2017-09" db="EMBL/GenBank/DDBJ databases">
        <title>Depth-based differentiation of microbial function through sediment-hosted aquifers and enrichment of novel symbionts in the deep terrestrial subsurface.</title>
        <authorList>
            <person name="Probst A.J."/>
            <person name="Ladd B."/>
            <person name="Jarett J.K."/>
            <person name="Geller-Mcgrath D.E."/>
            <person name="Sieber C.M."/>
            <person name="Emerson J.B."/>
            <person name="Anantharaman K."/>
            <person name="Thomas B.C."/>
            <person name="Malmstrom R."/>
            <person name="Stieglmeier M."/>
            <person name="Klingl A."/>
            <person name="Woyke T."/>
            <person name="Ryan C.M."/>
            <person name="Banfield J.F."/>
        </authorList>
    </citation>
    <scope>NUCLEOTIDE SEQUENCE [LARGE SCALE GENOMIC DNA]</scope>
    <source>
        <strain evidence="1">CG22_combo_CG10-13_8_21_14_all_47_15</strain>
    </source>
</reference>
<sequence length="82" mass="9641">MRYVDEVSIRNTKELREIHFVGTLISEHTESICVFVSGYDEICVPRKLIAALPQENTDILTIRKQYQLHFDRNLTLLHIRSI</sequence>
<evidence type="ECO:0000313" key="1">
    <source>
        <dbReference type="EMBL" id="PIP73036.1"/>
    </source>
</evidence>
<gene>
    <name evidence="1" type="ORF">COW88_03480</name>
</gene>
<dbReference type="Proteomes" id="UP000230638">
    <property type="component" value="Unassembled WGS sequence"/>
</dbReference>
<name>A0A2H0CT61_9BACT</name>
<protein>
    <submittedName>
        <fullName evidence="1">Uncharacterized protein</fullName>
    </submittedName>
</protein>
<proteinExistence type="predicted"/>
<dbReference type="AlphaFoldDB" id="A0A2H0CT61"/>